<keyword evidence="1" id="KW-1133">Transmembrane helix</keyword>
<dbReference type="AlphaFoldDB" id="C6M298"/>
<dbReference type="EMBL" id="ACKO02000003">
    <property type="protein sequence ID" value="EET45419.1"/>
    <property type="molecule type" value="Genomic_DNA"/>
</dbReference>
<feature type="transmembrane region" description="Helical" evidence="1">
    <location>
        <begin position="78"/>
        <end position="97"/>
    </location>
</feature>
<keyword evidence="1" id="KW-0812">Transmembrane</keyword>
<proteinExistence type="predicted"/>
<sequence>MMNQPKIKAYWKSAAMLLVAFGVQALLFLLLLYMYVLDKGNPSVLEISGSVLIFASHALPAMLLCTLVAKRLCLRRSVVGTLLFALLSAAGVVITIAASEKILMLIYQRSTTLDWQMYTGVGIMGAIAGAIASLLLPRSYESKSLNIVD</sequence>
<protein>
    <submittedName>
        <fullName evidence="2">Uncharacterized protein</fullName>
    </submittedName>
</protein>
<name>C6M298_NEISI</name>
<dbReference type="Proteomes" id="UP000005365">
    <property type="component" value="Unassembled WGS sequence"/>
</dbReference>
<keyword evidence="1" id="KW-0472">Membrane</keyword>
<organism evidence="2 3">
    <name type="scientific">Neisseria sicca ATCC 29256</name>
    <dbReference type="NCBI Taxonomy" id="547045"/>
    <lineage>
        <taxon>Bacteria</taxon>
        <taxon>Pseudomonadati</taxon>
        <taxon>Pseudomonadota</taxon>
        <taxon>Betaproteobacteria</taxon>
        <taxon>Neisseriales</taxon>
        <taxon>Neisseriaceae</taxon>
        <taxon>Neisseria</taxon>
    </lineage>
</organism>
<comment type="caution">
    <text evidence="2">The sequence shown here is derived from an EMBL/GenBank/DDBJ whole genome shotgun (WGS) entry which is preliminary data.</text>
</comment>
<gene>
    <name evidence="2" type="ORF">NEISICOT_00637</name>
</gene>
<evidence type="ECO:0000256" key="1">
    <source>
        <dbReference type="SAM" id="Phobius"/>
    </source>
</evidence>
<reference evidence="2" key="1">
    <citation type="submission" date="2009-07" db="EMBL/GenBank/DDBJ databases">
        <authorList>
            <person name="Weinstock G."/>
            <person name="Sodergren E."/>
            <person name="Clifton S."/>
            <person name="Fulton L."/>
            <person name="Fulton B."/>
            <person name="Courtney L."/>
            <person name="Fronick C."/>
            <person name="Harrison M."/>
            <person name="Strong C."/>
            <person name="Farmer C."/>
            <person name="Delahaunty K."/>
            <person name="Markovic C."/>
            <person name="Hall O."/>
            <person name="Minx P."/>
            <person name="Tomlinson C."/>
            <person name="Mitreva M."/>
            <person name="Nelson J."/>
            <person name="Hou S."/>
            <person name="Wollam A."/>
            <person name="Pepin K.H."/>
            <person name="Johnson M."/>
            <person name="Bhonagiri V."/>
            <person name="Nash W.E."/>
            <person name="Warren W."/>
            <person name="Chinwalla A."/>
            <person name="Mardis E.R."/>
            <person name="Wilson R.K."/>
        </authorList>
    </citation>
    <scope>NUCLEOTIDE SEQUENCE [LARGE SCALE GENOMIC DNA]</scope>
    <source>
        <strain evidence="2">ATCC 29256</strain>
    </source>
</reference>
<feature type="transmembrane region" description="Helical" evidence="1">
    <location>
        <begin position="117"/>
        <end position="136"/>
    </location>
</feature>
<evidence type="ECO:0000313" key="3">
    <source>
        <dbReference type="Proteomes" id="UP000005365"/>
    </source>
</evidence>
<evidence type="ECO:0000313" key="2">
    <source>
        <dbReference type="EMBL" id="EET45419.1"/>
    </source>
</evidence>
<keyword evidence="3" id="KW-1185">Reference proteome</keyword>
<feature type="transmembrane region" description="Helical" evidence="1">
    <location>
        <begin position="47"/>
        <end position="69"/>
    </location>
</feature>
<accession>C6M298</accession>
<feature type="transmembrane region" description="Helical" evidence="1">
    <location>
        <begin position="12"/>
        <end position="35"/>
    </location>
</feature>